<keyword evidence="3" id="KW-1003">Cell membrane</keyword>
<proteinExistence type="inferred from homology"/>
<dbReference type="PANTHER" id="PTHR30151:SF0">
    <property type="entry name" value="ABC TRANSPORTER PERMEASE PROTEIN MJ0413-RELATED"/>
    <property type="match status" value="1"/>
</dbReference>
<keyword evidence="6 7" id="KW-0472">Membrane</keyword>
<organism evidence="9 10">
    <name type="scientific">Candidatus Magasanikbacteria bacterium RIFOXYD2_FULL_41_14</name>
    <dbReference type="NCBI Taxonomy" id="1798709"/>
    <lineage>
        <taxon>Bacteria</taxon>
        <taxon>Candidatus Magasanikiibacteriota</taxon>
    </lineage>
</organism>
<dbReference type="Proteomes" id="UP000178254">
    <property type="component" value="Unassembled WGS sequence"/>
</dbReference>
<feature type="transmembrane region" description="Helical" evidence="7">
    <location>
        <begin position="233"/>
        <end position="251"/>
    </location>
</feature>
<feature type="transmembrane region" description="Helical" evidence="7">
    <location>
        <begin position="113"/>
        <end position="131"/>
    </location>
</feature>
<feature type="transmembrane region" description="Helical" evidence="7">
    <location>
        <begin position="201"/>
        <end position="221"/>
    </location>
</feature>
<dbReference type="STRING" id="1798709.A2538_01600"/>
<feature type="transmembrane region" description="Helical" evidence="7">
    <location>
        <begin position="76"/>
        <end position="98"/>
    </location>
</feature>
<keyword evidence="2 7" id="KW-0813">Transport</keyword>
<dbReference type="InterPro" id="IPR000515">
    <property type="entry name" value="MetI-like"/>
</dbReference>
<dbReference type="PANTHER" id="PTHR30151">
    <property type="entry name" value="ALKANE SULFONATE ABC TRANSPORTER-RELATED, MEMBRANE SUBUNIT"/>
    <property type="match status" value="1"/>
</dbReference>
<evidence type="ECO:0000256" key="3">
    <source>
        <dbReference type="ARBA" id="ARBA00022475"/>
    </source>
</evidence>
<protein>
    <recommendedName>
        <fullName evidence="8">ABC transmembrane type-1 domain-containing protein</fullName>
    </recommendedName>
</protein>
<dbReference type="GO" id="GO:0005886">
    <property type="term" value="C:plasma membrane"/>
    <property type="evidence" value="ECO:0007669"/>
    <property type="project" value="UniProtKB-SubCell"/>
</dbReference>
<accession>A0A1F6PDG1</accession>
<feature type="transmembrane region" description="Helical" evidence="7">
    <location>
        <begin position="44"/>
        <end position="64"/>
    </location>
</feature>
<dbReference type="GO" id="GO:0055085">
    <property type="term" value="P:transmembrane transport"/>
    <property type="evidence" value="ECO:0007669"/>
    <property type="project" value="InterPro"/>
</dbReference>
<comment type="caution">
    <text evidence="9">The sequence shown here is derived from an EMBL/GenBank/DDBJ whole genome shotgun (WGS) entry which is preliminary data.</text>
</comment>
<dbReference type="InterPro" id="IPR035906">
    <property type="entry name" value="MetI-like_sf"/>
</dbReference>
<sequence length="263" mass="29881">MKLSKTSGNKLQQLGETNRNYWPAIVSVLFLIGLWYFFTEYTNFINPLFLPSPIKVVVAVVALWGSGLGMDICATIARVMVAFTISIVIALPTALLMSESKFIRNLFAPYIDFIRYIPVPVLIPLTILFFGIGEEAKIVLLFVGTFFQVVLLFDGDLTKVPKDYFDLAYCLNFSTRQRLKMKLQAAIPEMYDNMRISLGLSWSYVVIVELVAAQTGIGHMIKEAQRFSLTANVYVGILLMGMIGFFSDYLFRKSYLKFFPYKK</sequence>
<evidence type="ECO:0000256" key="1">
    <source>
        <dbReference type="ARBA" id="ARBA00004651"/>
    </source>
</evidence>
<keyword evidence="4 7" id="KW-0812">Transmembrane</keyword>
<evidence type="ECO:0000313" key="9">
    <source>
        <dbReference type="EMBL" id="OGH94207.1"/>
    </source>
</evidence>
<dbReference type="Gene3D" id="1.10.3720.10">
    <property type="entry name" value="MetI-like"/>
    <property type="match status" value="1"/>
</dbReference>
<name>A0A1F6PDG1_9BACT</name>
<dbReference type="EMBL" id="MFRE01000011">
    <property type="protein sequence ID" value="OGH94207.1"/>
    <property type="molecule type" value="Genomic_DNA"/>
</dbReference>
<evidence type="ECO:0000256" key="7">
    <source>
        <dbReference type="RuleBase" id="RU363032"/>
    </source>
</evidence>
<dbReference type="SUPFAM" id="SSF161098">
    <property type="entry name" value="MetI-like"/>
    <property type="match status" value="1"/>
</dbReference>
<feature type="transmembrane region" description="Helical" evidence="7">
    <location>
        <begin position="21"/>
        <end position="38"/>
    </location>
</feature>
<comment type="similarity">
    <text evidence="7">Belongs to the binding-protein-dependent transport system permease family.</text>
</comment>
<dbReference type="Pfam" id="PF00528">
    <property type="entry name" value="BPD_transp_1"/>
    <property type="match status" value="1"/>
</dbReference>
<dbReference type="AlphaFoldDB" id="A0A1F6PDG1"/>
<evidence type="ECO:0000256" key="6">
    <source>
        <dbReference type="ARBA" id="ARBA00023136"/>
    </source>
</evidence>
<evidence type="ECO:0000259" key="8">
    <source>
        <dbReference type="PROSITE" id="PS50928"/>
    </source>
</evidence>
<feature type="domain" description="ABC transmembrane type-1" evidence="8">
    <location>
        <begin position="72"/>
        <end position="251"/>
    </location>
</feature>
<evidence type="ECO:0000256" key="5">
    <source>
        <dbReference type="ARBA" id="ARBA00022989"/>
    </source>
</evidence>
<evidence type="ECO:0000256" key="2">
    <source>
        <dbReference type="ARBA" id="ARBA00022448"/>
    </source>
</evidence>
<keyword evidence="5 7" id="KW-1133">Transmembrane helix</keyword>
<evidence type="ECO:0000256" key="4">
    <source>
        <dbReference type="ARBA" id="ARBA00022692"/>
    </source>
</evidence>
<reference evidence="9 10" key="1">
    <citation type="journal article" date="2016" name="Nat. Commun.">
        <title>Thousands of microbial genomes shed light on interconnected biogeochemical processes in an aquifer system.</title>
        <authorList>
            <person name="Anantharaman K."/>
            <person name="Brown C.T."/>
            <person name="Hug L.A."/>
            <person name="Sharon I."/>
            <person name="Castelle C.J."/>
            <person name="Probst A.J."/>
            <person name="Thomas B.C."/>
            <person name="Singh A."/>
            <person name="Wilkins M.J."/>
            <person name="Karaoz U."/>
            <person name="Brodie E.L."/>
            <person name="Williams K.H."/>
            <person name="Hubbard S.S."/>
            <person name="Banfield J.F."/>
        </authorList>
    </citation>
    <scope>NUCLEOTIDE SEQUENCE [LARGE SCALE GENOMIC DNA]</scope>
</reference>
<gene>
    <name evidence="9" type="ORF">A2538_01600</name>
</gene>
<dbReference type="PROSITE" id="PS50928">
    <property type="entry name" value="ABC_TM1"/>
    <property type="match status" value="1"/>
</dbReference>
<feature type="transmembrane region" description="Helical" evidence="7">
    <location>
        <begin position="138"/>
        <end position="155"/>
    </location>
</feature>
<evidence type="ECO:0000313" key="10">
    <source>
        <dbReference type="Proteomes" id="UP000178254"/>
    </source>
</evidence>
<comment type="subcellular location">
    <subcellularLocation>
        <location evidence="1 7">Cell membrane</location>
        <topology evidence="1 7">Multi-pass membrane protein</topology>
    </subcellularLocation>
</comment>